<feature type="non-terminal residue" evidence="2">
    <location>
        <position position="75"/>
    </location>
</feature>
<evidence type="ECO:0000313" key="2">
    <source>
        <dbReference type="EMBL" id="JAC60437.1"/>
    </source>
</evidence>
<feature type="non-terminal residue" evidence="2">
    <location>
        <position position="1"/>
    </location>
</feature>
<accession>A0A061QIQ8</accession>
<feature type="region of interest" description="Disordered" evidence="1">
    <location>
        <begin position="56"/>
        <end position="75"/>
    </location>
</feature>
<organism evidence="2">
    <name type="scientific">Tetraselmis sp. GSL018</name>
    <dbReference type="NCBI Taxonomy" id="582737"/>
    <lineage>
        <taxon>Eukaryota</taxon>
        <taxon>Viridiplantae</taxon>
        <taxon>Chlorophyta</taxon>
        <taxon>core chlorophytes</taxon>
        <taxon>Chlorodendrophyceae</taxon>
        <taxon>Chlorodendrales</taxon>
        <taxon>Chlorodendraceae</taxon>
        <taxon>Tetraselmis</taxon>
    </lineage>
</organism>
<evidence type="ECO:0000256" key="1">
    <source>
        <dbReference type="SAM" id="MobiDB-lite"/>
    </source>
</evidence>
<sequence length="75" mass="8246">SPPLLAILCLPMRTLELNGTHPSLYPYFPACPLRGRMPSMSAFLSSLLLLPATTDSGPLPLTNTQTQVRGRPRLW</sequence>
<protein>
    <submittedName>
        <fullName evidence="2">Uncharacterized protein</fullName>
    </submittedName>
</protein>
<name>A0A061QIQ8_9CHLO</name>
<proteinExistence type="predicted"/>
<reference evidence="2" key="1">
    <citation type="submission" date="2014-05" db="EMBL/GenBank/DDBJ databases">
        <title>The transcriptome of the halophilic microalga Tetraselmis sp. GSL018 isolated from the Great Salt Lake, Utah.</title>
        <authorList>
            <person name="Jinkerson R.E."/>
            <person name="D'Adamo S."/>
            <person name="Posewitz M.C."/>
        </authorList>
    </citation>
    <scope>NUCLEOTIDE SEQUENCE</scope>
    <source>
        <strain evidence="2">GSL018</strain>
    </source>
</reference>
<dbReference type="EMBL" id="GBEZ01026804">
    <property type="protein sequence ID" value="JAC60437.1"/>
    <property type="molecule type" value="Transcribed_RNA"/>
</dbReference>
<gene>
    <name evidence="2" type="ORF">TSPGSL018_28976</name>
</gene>
<dbReference type="AlphaFoldDB" id="A0A061QIQ8"/>